<dbReference type="OrthoDB" id="9788539at2"/>
<dbReference type="AlphaFoldDB" id="A0A1T4P8H0"/>
<evidence type="ECO:0000256" key="3">
    <source>
        <dbReference type="ARBA" id="ARBA00022801"/>
    </source>
</evidence>
<comment type="similarity">
    <text evidence="1">Belongs to the metallo-dependent hydrolases superfamily. CpsB/CapC family.</text>
</comment>
<evidence type="ECO:0000256" key="5">
    <source>
        <dbReference type="ARBA" id="ARBA00051722"/>
    </source>
</evidence>
<protein>
    <recommendedName>
        <fullName evidence="2">protein-tyrosine-phosphatase</fullName>
        <ecNumber evidence="2">3.1.3.48</ecNumber>
    </recommendedName>
</protein>
<keyword evidence="4" id="KW-0904">Protein phosphatase</keyword>
<dbReference type="PANTHER" id="PTHR39181:SF1">
    <property type="entry name" value="TYROSINE-PROTEIN PHOSPHATASE YWQE"/>
    <property type="match status" value="1"/>
</dbReference>
<evidence type="ECO:0000313" key="7">
    <source>
        <dbReference type="Proteomes" id="UP000196365"/>
    </source>
</evidence>
<reference evidence="6 7" key="1">
    <citation type="submission" date="2017-02" db="EMBL/GenBank/DDBJ databases">
        <authorList>
            <person name="Peterson S.W."/>
        </authorList>
    </citation>
    <scope>NUCLEOTIDE SEQUENCE [LARGE SCALE GENOMIC DNA]</scope>
    <source>
        <strain evidence="6 7">DSM 15102</strain>
    </source>
</reference>
<comment type="catalytic activity">
    <reaction evidence="5">
        <text>O-phospho-L-tyrosyl-[protein] + H2O = L-tyrosyl-[protein] + phosphate</text>
        <dbReference type="Rhea" id="RHEA:10684"/>
        <dbReference type="Rhea" id="RHEA-COMP:10136"/>
        <dbReference type="Rhea" id="RHEA-COMP:20101"/>
        <dbReference type="ChEBI" id="CHEBI:15377"/>
        <dbReference type="ChEBI" id="CHEBI:43474"/>
        <dbReference type="ChEBI" id="CHEBI:46858"/>
        <dbReference type="ChEBI" id="CHEBI:61978"/>
        <dbReference type="EC" id="3.1.3.48"/>
    </reaction>
</comment>
<dbReference type="InterPro" id="IPR016195">
    <property type="entry name" value="Pol/histidinol_Pase-like"/>
</dbReference>
<name>A0A1T4P8H0_9FIRM</name>
<evidence type="ECO:0000256" key="2">
    <source>
        <dbReference type="ARBA" id="ARBA00013064"/>
    </source>
</evidence>
<dbReference type="PIRSF" id="PIRSF016557">
    <property type="entry name" value="Caps_synth_CpsB"/>
    <property type="match status" value="1"/>
</dbReference>
<evidence type="ECO:0000313" key="6">
    <source>
        <dbReference type="EMBL" id="SJZ87772.1"/>
    </source>
</evidence>
<dbReference type="PANTHER" id="PTHR39181">
    <property type="entry name" value="TYROSINE-PROTEIN PHOSPHATASE YWQE"/>
    <property type="match status" value="1"/>
</dbReference>
<gene>
    <name evidence="6" type="ORF">SAMN02745973_01969</name>
</gene>
<dbReference type="Gene3D" id="3.20.20.140">
    <property type="entry name" value="Metal-dependent hydrolases"/>
    <property type="match status" value="1"/>
</dbReference>
<dbReference type="EC" id="3.1.3.48" evidence="2"/>
<evidence type="ECO:0000256" key="1">
    <source>
        <dbReference type="ARBA" id="ARBA00005750"/>
    </source>
</evidence>
<dbReference type="GO" id="GO:0030145">
    <property type="term" value="F:manganese ion binding"/>
    <property type="evidence" value="ECO:0007669"/>
    <property type="project" value="InterPro"/>
</dbReference>
<organism evidence="6 7">
    <name type="scientific">Garciella nitratireducens DSM 15102</name>
    <dbReference type="NCBI Taxonomy" id="1121911"/>
    <lineage>
        <taxon>Bacteria</taxon>
        <taxon>Bacillati</taxon>
        <taxon>Bacillota</taxon>
        <taxon>Clostridia</taxon>
        <taxon>Eubacteriales</taxon>
        <taxon>Eubacteriaceae</taxon>
        <taxon>Garciella</taxon>
    </lineage>
</organism>
<keyword evidence="7" id="KW-1185">Reference proteome</keyword>
<accession>A0A1T4P8H0</accession>
<dbReference type="EMBL" id="FUWV01000015">
    <property type="protein sequence ID" value="SJZ87772.1"/>
    <property type="molecule type" value="Genomic_DNA"/>
</dbReference>
<sequence>MWDFHSHILPFLDDGAEDFQESIAMAKIAREEGIHTIIATPHYVAIEQELSKEEIIQSIEKVSAFLEKEQLPLKILPGMEVFGEWEILEKIDQGEILSLNDSRYLLMELPMHQIPEDAEDLFYELQIRELIPVVAHPERYIEIQENPNLLIDWIERGVLLQINTTSLTGVLGQAVQETAKLLVQHNMVHLLGTDAHTSRRRSPKMKEAVQLLNQWLDPSRVQLLLEEYPQKILANEPIQPIEPIEIKKKKKRKFPFFFH</sequence>
<proteinExistence type="inferred from homology"/>
<keyword evidence="3" id="KW-0378">Hydrolase</keyword>
<dbReference type="RefSeq" id="WP_087679327.1">
    <property type="nucleotide sequence ID" value="NZ_FUWV01000015.1"/>
</dbReference>
<dbReference type="GO" id="GO:0004725">
    <property type="term" value="F:protein tyrosine phosphatase activity"/>
    <property type="evidence" value="ECO:0007669"/>
    <property type="project" value="UniProtKB-EC"/>
</dbReference>
<dbReference type="Pfam" id="PF19567">
    <property type="entry name" value="CpsB_CapC"/>
    <property type="match status" value="1"/>
</dbReference>
<dbReference type="Proteomes" id="UP000196365">
    <property type="component" value="Unassembled WGS sequence"/>
</dbReference>
<dbReference type="InterPro" id="IPR016667">
    <property type="entry name" value="Caps_polysacc_synth_CpsB/CapC"/>
</dbReference>
<evidence type="ECO:0000256" key="4">
    <source>
        <dbReference type="ARBA" id="ARBA00022912"/>
    </source>
</evidence>
<dbReference type="SUPFAM" id="SSF89550">
    <property type="entry name" value="PHP domain-like"/>
    <property type="match status" value="1"/>
</dbReference>